<protein>
    <submittedName>
        <fullName evidence="2">Rhodanese-related sulfurtransferase</fullName>
    </submittedName>
</protein>
<dbReference type="InParanoid" id="A0A420XUI3"/>
<evidence type="ECO:0000259" key="1">
    <source>
        <dbReference type="PROSITE" id="PS50206"/>
    </source>
</evidence>
<dbReference type="PANTHER" id="PTHR43031:SF1">
    <property type="entry name" value="PYRIDINE NUCLEOTIDE-DISULPHIDE OXIDOREDUCTASE"/>
    <property type="match status" value="1"/>
</dbReference>
<accession>A0A420XUI3</accession>
<dbReference type="InterPro" id="IPR050229">
    <property type="entry name" value="GlpE_sulfurtransferase"/>
</dbReference>
<dbReference type="SUPFAM" id="SSF52821">
    <property type="entry name" value="Rhodanese/Cell cycle control phosphatase"/>
    <property type="match status" value="1"/>
</dbReference>
<dbReference type="AlphaFoldDB" id="A0A420XUI3"/>
<keyword evidence="3" id="KW-1185">Reference proteome</keyword>
<dbReference type="EMBL" id="RBWV01000009">
    <property type="protein sequence ID" value="RKS80309.1"/>
    <property type="molecule type" value="Genomic_DNA"/>
</dbReference>
<comment type="caution">
    <text evidence="2">The sequence shown here is derived from an EMBL/GenBank/DDBJ whole genome shotgun (WGS) entry which is preliminary data.</text>
</comment>
<dbReference type="InterPro" id="IPR001763">
    <property type="entry name" value="Rhodanese-like_dom"/>
</dbReference>
<dbReference type="RefSeq" id="WP_121192015.1">
    <property type="nucleotide sequence ID" value="NZ_RBWV01000009.1"/>
</dbReference>
<dbReference type="SMART" id="SM00450">
    <property type="entry name" value="RHOD"/>
    <property type="match status" value="1"/>
</dbReference>
<proteinExistence type="predicted"/>
<dbReference type="InterPro" id="IPR036873">
    <property type="entry name" value="Rhodanese-like_dom_sf"/>
</dbReference>
<dbReference type="Pfam" id="PF00581">
    <property type="entry name" value="Rhodanese"/>
    <property type="match status" value="1"/>
</dbReference>
<dbReference type="Proteomes" id="UP000281955">
    <property type="component" value="Unassembled WGS sequence"/>
</dbReference>
<feature type="domain" description="Rhodanese" evidence="1">
    <location>
        <begin position="14"/>
        <end position="103"/>
    </location>
</feature>
<dbReference type="PANTHER" id="PTHR43031">
    <property type="entry name" value="FAD-DEPENDENT OXIDOREDUCTASE"/>
    <property type="match status" value="1"/>
</dbReference>
<evidence type="ECO:0000313" key="2">
    <source>
        <dbReference type="EMBL" id="RKS80309.1"/>
    </source>
</evidence>
<dbReference type="PROSITE" id="PS50206">
    <property type="entry name" value="RHODANESE_3"/>
    <property type="match status" value="1"/>
</dbReference>
<dbReference type="CDD" id="cd00158">
    <property type="entry name" value="RHOD"/>
    <property type="match status" value="1"/>
</dbReference>
<dbReference type="OrthoDB" id="9800872at2"/>
<sequence length="104" mass="10995">MVYGALPTIDAADVVPGTPVLDVREQAEWDEVHLERAQHIPLSELSARAGEIVVPESGPLVVACHLGGRSAQVVAWLRAQGVDALNLAGGLDEWEARGLPVVRG</sequence>
<dbReference type="GO" id="GO:0016740">
    <property type="term" value="F:transferase activity"/>
    <property type="evidence" value="ECO:0007669"/>
    <property type="project" value="UniProtKB-KW"/>
</dbReference>
<evidence type="ECO:0000313" key="3">
    <source>
        <dbReference type="Proteomes" id="UP000281955"/>
    </source>
</evidence>
<name>A0A420XUI3_9ACTN</name>
<reference evidence="2 3" key="1">
    <citation type="submission" date="2018-10" db="EMBL/GenBank/DDBJ databases">
        <title>Genomic Encyclopedia of Archaeal and Bacterial Type Strains, Phase II (KMG-II): from individual species to whole genera.</title>
        <authorList>
            <person name="Goeker M."/>
        </authorList>
    </citation>
    <scope>NUCLEOTIDE SEQUENCE [LARGE SCALE GENOMIC DNA]</scope>
    <source>
        <strain evidence="2 3">RP-AC37</strain>
    </source>
</reference>
<gene>
    <name evidence="2" type="ORF">CLV35_0737</name>
</gene>
<dbReference type="Gene3D" id="3.40.250.10">
    <property type="entry name" value="Rhodanese-like domain"/>
    <property type="match status" value="1"/>
</dbReference>
<keyword evidence="2" id="KW-0808">Transferase</keyword>
<organism evidence="2 3">
    <name type="scientific">Motilibacter peucedani</name>
    <dbReference type="NCBI Taxonomy" id="598650"/>
    <lineage>
        <taxon>Bacteria</taxon>
        <taxon>Bacillati</taxon>
        <taxon>Actinomycetota</taxon>
        <taxon>Actinomycetes</taxon>
        <taxon>Motilibacterales</taxon>
        <taxon>Motilibacteraceae</taxon>
        <taxon>Motilibacter</taxon>
    </lineage>
</organism>